<comment type="similarity">
    <text evidence="1 7">Belongs to the cytochrome P450 family.</text>
</comment>
<evidence type="ECO:0000256" key="7">
    <source>
        <dbReference type="RuleBase" id="RU000461"/>
    </source>
</evidence>
<gene>
    <name evidence="9" type="ORF">SAMN05444320_102545</name>
</gene>
<dbReference type="EMBL" id="FQVN01000002">
    <property type="protein sequence ID" value="SHF11161.1"/>
    <property type="molecule type" value="Genomic_DNA"/>
</dbReference>
<feature type="region of interest" description="Disordered" evidence="8">
    <location>
        <begin position="1"/>
        <end position="32"/>
    </location>
</feature>
<dbReference type="GO" id="GO:0005506">
    <property type="term" value="F:iron ion binding"/>
    <property type="evidence" value="ECO:0007669"/>
    <property type="project" value="InterPro"/>
</dbReference>
<sequence>MTSEETISDERSRGASPAGARDLPIPPPGTMGPPVEYESLRRECPVARVRTLVGATAWYLTRYQDVGSVLGDPRFVRPNVDDWPPPEGNPVSGCHRLVMMMELEGPGHRALRRSLADAFSPAAMREREPRVRALAEGLLDEFERHSGPADLLGGFVEPFPLLVMCDLVGIPYAQQDYFVPLVDSALTAMVDVVEGRRVSAPLYEYVDGLIARKRREPGDDVLSDLLRRQDAGELSADDVTSFGLTMLLAGFRTTTMFLANSVVTLLTSPEHLAQLRGNPGLLADAVEELLRFLPVLNGVVVLQATEEISLLDQTIRAGDAVLPTIPAANRDGSVFPDADTLDFARTRNPHLTFGRGRHFCLGAHLARLTLRVALAALLTRFPDLRLTVAPHELPWEDESPAKSPLALPVRW</sequence>
<name>A0A1M4YZD2_STRHI</name>
<dbReference type="InterPro" id="IPR002397">
    <property type="entry name" value="Cyt_P450_B"/>
</dbReference>
<keyword evidence="3 7" id="KW-0479">Metal-binding</keyword>
<proteinExistence type="inferred from homology"/>
<dbReference type="Proteomes" id="UP000184501">
    <property type="component" value="Unassembled WGS sequence"/>
</dbReference>
<dbReference type="PROSITE" id="PS00086">
    <property type="entry name" value="CYTOCHROME_P450"/>
    <property type="match status" value="1"/>
</dbReference>
<dbReference type="PRINTS" id="PR00359">
    <property type="entry name" value="BP450"/>
</dbReference>
<dbReference type="Pfam" id="PF00067">
    <property type="entry name" value="p450"/>
    <property type="match status" value="1"/>
</dbReference>
<reference evidence="9 10" key="1">
    <citation type="submission" date="2016-11" db="EMBL/GenBank/DDBJ databases">
        <authorList>
            <person name="Jaros S."/>
            <person name="Januszkiewicz K."/>
            <person name="Wedrychowicz H."/>
        </authorList>
    </citation>
    <scope>NUCLEOTIDE SEQUENCE [LARGE SCALE GENOMIC DNA]</scope>
    <source>
        <strain evidence="9 10">DSM 44523</strain>
    </source>
</reference>
<protein>
    <submittedName>
        <fullName evidence="9">Cytochrome P450 RapN</fullName>
    </submittedName>
</protein>
<keyword evidence="10" id="KW-1185">Reference proteome</keyword>
<dbReference type="InterPro" id="IPR036396">
    <property type="entry name" value="Cyt_P450_sf"/>
</dbReference>
<dbReference type="GO" id="GO:0020037">
    <property type="term" value="F:heme binding"/>
    <property type="evidence" value="ECO:0007669"/>
    <property type="project" value="InterPro"/>
</dbReference>
<dbReference type="FunFam" id="1.10.630.10:FF:000018">
    <property type="entry name" value="Cytochrome P450 monooxygenase"/>
    <property type="match status" value="1"/>
</dbReference>
<keyword evidence="4 7" id="KW-0560">Oxidoreductase</keyword>
<evidence type="ECO:0000313" key="9">
    <source>
        <dbReference type="EMBL" id="SHF11161.1"/>
    </source>
</evidence>
<accession>A0A1M4YZD2</accession>
<keyword evidence="6 7" id="KW-0503">Monooxygenase</keyword>
<dbReference type="GO" id="GO:0016705">
    <property type="term" value="F:oxidoreductase activity, acting on paired donors, with incorporation or reduction of molecular oxygen"/>
    <property type="evidence" value="ECO:0007669"/>
    <property type="project" value="InterPro"/>
</dbReference>
<dbReference type="Gene3D" id="1.10.630.10">
    <property type="entry name" value="Cytochrome P450"/>
    <property type="match status" value="1"/>
</dbReference>
<evidence type="ECO:0000313" key="10">
    <source>
        <dbReference type="Proteomes" id="UP000184501"/>
    </source>
</evidence>
<evidence type="ECO:0000256" key="3">
    <source>
        <dbReference type="ARBA" id="ARBA00022723"/>
    </source>
</evidence>
<dbReference type="STRING" id="2017.SAMN05444320_102545"/>
<evidence type="ECO:0000256" key="6">
    <source>
        <dbReference type="ARBA" id="ARBA00023033"/>
    </source>
</evidence>
<keyword evidence="2 7" id="KW-0349">Heme</keyword>
<dbReference type="PRINTS" id="PR00385">
    <property type="entry name" value="P450"/>
</dbReference>
<dbReference type="SUPFAM" id="SSF48264">
    <property type="entry name" value="Cytochrome P450"/>
    <property type="match status" value="1"/>
</dbReference>
<dbReference type="GO" id="GO:0004497">
    <property type="term" value="F:monooxygenase activity"/>
    <property type="evidence" value="ECO:0007669"/>
    <property type="project" value="UniProtKB-KW"/>
</dbReference>
<organism evidence="9 10">
    <name type="scientific">Streptoalloteichus hindustanus</name>
    <dbReference type="NCBI Taxonomy" id="2017"/>
    <lineage>
        <taxon>Bacteria</taxon>
        <taxon>Bacillati</taxon>
        <taxon>Actinomycetota</taxon>
        <taxon>Actinomycetes</taxon>
        <taxon>Pseudonocardiales</taxon>
        <taxon>Pseudonocardiaceae</taxon>
        <taxon>Streptoalloteichus</taxon>
    </lineage>
</organism>
<evidence type="ECO:0000256" key="2">
    <source>
        <dbReference type="ARBA" id="ARBA00022617"/>
    </source>
</evidence>
<dbReference type="InterPro" id="IPR017972">
    <property type="entry name" value="Cyt_P450_CS"/>
</dbReference>
<dbReference type="PANTHER" id="PTHR46696">
    <property type="entry name" value="P450, PUTATIVE (EUROFUNG)-RELATED"/>
    <property type="match status" value="1"/>
</dbReference>
<dbReference type="InterPro" id="IPR001128">
    <property type="entry name" value="Cyt_P450"/>
</dbReference>
<dbReference type="PANTHER" id="PTHR46696:SF1">
    <property type="entry name" value="CYTOCHROME P450 YJIB-RELATED"/>
    <property type="match status" value="1"/>
</dbReference>
<keyword evidence="5 7" id="KW-0408">Iron</keyword>
<evidence type="ECO:0000256" key="4">
    <source>
        <dbReference type="ARBA" id="ARBA00023002"/>
    </source>
</evidence>
<evidence type="ECO:0000256" key="8">
    <source>
        <dbReference type="SAM" id="MobiDB-lite"/>
    </source>
</evidence>
<evidence type="ECO:0000256" key="1">
    <source>
        <dbReference type="ARBA" id="ARBA00010617"/>
    </source>
</evidence>
<dbReference type="CDD" id="cd11031">
    <property type="entry name" value="Cyp158A-like"/>
    <property type="match status" value="1"/>
</dbReference>
<dbReference type="RefSeq" id="WP_200797412.1">
    <property type="nucleotide sequence ID" value="NZ_FQVN01000002.1"/>
</dbReference>
<dbReference type="AlphaFoldDB" id="A0A1M4YZD2"/>
<evidence type="ECO:0000256" key="5">
    <source>
        <dbReference type="ARBA" id="ARBA00023004"/>
    </source>
</evidence>